<name>A0A1Y1JA63_PLAGO</name>
<sequence>MAGSFKLLQFTKIFAISFFVWIYHHNYDGTPNSSFDRTQKLDQSLYLRTSRLLSTCNPDSESNGEIPDVKTKNFYKKNKQNKLGILKRFDSYCENKIFDRLNAIYNTEDNISIKHKAKKTSVCRDIFVLLALPIIINVSCVAISTQKDKLVSGIEYGAVVPVVISLFILIYVLIKTLKFLIIQEKKDGHSLSDYLSAFKKLF</sequence>
<keyword evidence="1" id="KW-1133">Transmembrane helix</keyword>
<dbReference type="OMA" id="MCTKVEN"/>
<dbReference type="AlphaFoldDB" id="A0A1Y1JA63"/>
<evidence type="ECO:0000313" key="3">
    <source>
        <dbReference type="Proteomes" id="UP000195521"/>
    </source>
</evidence>
<protein>
    <submittedName>
        <fullName evidence="2">Tryptophan-rich antigen</fullName>
    </submittedName>
</protein>
<dbReference type="EMBL" id="BDQF01000003">
    <property type="protein sequence ID" value="GAW79399.1"/>
    <property type="molecule type" value="Genomic_DNA"/>
</dbReference>
<feature type="transmembrane region" description="Helical" evidence="1">
    <location>
        <begin position="126"/>
        <end position="144"/>
    </location>
</feature>
<dbReference type="RefSeq" id="XP_028541988.1">
    <property type="nucleotide sequence ID" value="XM_028686187.1"/>
</dbReference>
<keyword evidence="1" id="KW-0472">Membrane</keyword>
<feature type="transmembrane region" description="Helical" evidence="1">
    <location>
        <begin position="156"/>
        <end position="174"/>
    </location>
</feature>
<dbReference type="InterPro" id="IPR022139">
    <property type="entry name" value="Fam-L/Fam-M-like_plasmodium"/>
</dbReference>
<organism evidence="2 3">
    <name type="scientific">Plasmodium gonderi</name>
    <dbReference type="NCBI Taxonomy" id="77519"/>
    <lineage>
        <taxon>Eukaryota</taxon>
        <taxon>Sar</taxon>
        <taxon>Alveolata</taxon>
        <taxon>Apicomplexa</taxon>
        <taxon>Aconoidasida</taxon>
        <taxon>Haemosporida</taxon>
        <taxon>Plasmodiidae</taxon>
        <taxon>Plasmodium</taxon>
        <taxon>Plasmodium (Plasmodium)</taxon>
    </lineage>
</organism>
<dbReference type="Pfam" id="PF12420">
    <property type="entry name" value="DUF3671"/>
    <property type="match status" value="2"/>
</dbReference>
<keyword evidence="1" id="KW-0812">Transmembrane</keyword>
<reference evidence="3" key="1">
    <citation type="submission" date="2017-04" db="EMBL/GenBank/DDBJ databases">
        <title>Plasmodium gonderi genome.</title>
        <authorList>
            <person name="Arisue N."/>
            <person name="Honma H."/>
            <person name="Kawai S."/>
            <person name="Tougan T."/>
            <person name="Tanabe K."/>
            <person name="Horii T."/>
        </authorList>
    </citation>
    <scope>NUCLEOTIDE SEQUENCE [LARGE SCALE GENOMIC DNA]</scope>
    <source>
        <strain evidence="3">ATCC 30045</strain>
    </source>
</reference>
<comment type="caution">
    <text evidence="2">The sequence shown here is derived from an EMBL/GenBank/DDBJ whole genome shotgun (WGS) entry which is preliminary data.</text>
</comment>
<accession>A0A1Y1JA63</accession>
<evidence type="ECO:0000313" key="2">
    <source>
        <dbReference type="EMBL" id="GAW79399.1"/>
    </source>
</evidence>
<gene>
    <name evidence="2" type="ORF">PGO_032060</name>
</gene>
<keyword evidence="3" id="KW-1185">Reference proteome</keyword>
<evidence type="ECO:0000256" key="1">
    <source>
        <dbReference type="SAM" id="Phobius"/>
    </source>
</evidence>
<dbReference type="Proteomes" id="UP000195521">
    <property type="component" value="Unassembled WGS sequence"/>
</dbReference>
<dbReference type="GeneID" id="39746110"/>
<proteinExistence type="predicted"/>